<organism evidence="8 9">
    <name type="scientific">Eruca vesicaria subsp. sativa</name>
    <name type="common">Garden rocket</name>
    <name type="synonym">Eruca sativa</name>
    <dbReference type="NCBI Taxonomy" id="29727"/>
    <lineage>
        <taxon>Eukaryota</taxon>
        <taxon>Viridiplantae</taxon>
        <taxon>Streptophyta</taxon>
        <taxon>Embryophyta</taxon>
        <taxon>Tracheophyta</taxon>
        <taxon>Spermatophyta</taxon>
        <taxon>Magnoliopsida</taxon>
        <taxon>eudicotyledons</taxon>
        <taxon>Gunneridae</taxon>
        <taxon>Pentapetalae</taxon>
        <taxon>rosids</taxon>
        <taxon>malvids</taxon>
        <taxon>Brassicales</taxon>
        <taxon>Brassicaceae</taxon>
        <taxon>Brassiceae</taxon>
        <taxon>Eruca</taxon>
    </lineage>
</organism>
<gene>
    <name evidence="8" type="ORF">ERUC_LOCUS39760</name>
</gene>
<dbReference type="PROSITE" id="PS01359">
    <property type="entry name" value="ZF_PHD_1"/>
    <property type="match status" value="1"/>
</dbReference>
<dbReference type="Pfam" id="PF16135">
    <property type="entry name" value="TDBD"/>
    <property type="match status" value="2"/>
</dbReference>
<dbReference type="AlphaFoldDB" id="A0ABC8LV85"/>
<evidence type="ECO:0000313" key="8">
    <source>
        <dbReference type="EMBL" id="CAH8387277.1"/>
    </source>
</evidence>
<dbReference type="Pfam" id="PF23011">
    <property type="entry name" value="PHD-1st_NSD"/>
    <property type="match status" value="1"/>
</dbReference>
<evidence type="ECO:0000256" key="3">
    <source>
        <dbReference type="ARBA" id="ARBA00022771"/>
    </source>
</evidence>
<dbReference type="InterPro" id="IPR056511">
    <property type="entry name" value="IDM1_C"/>
</dbReference>
<dbReference type="InterPro" id="IPR011011">
    <property type="entry name" value="Znf_FYVE_PHD"/>
</dbReference>
<protein>
    <recommendedName>
        <fullName evidence="7">PHD-type domain-containing protein</fullName>
    </recommendedName>
</protein>
<evidence type="ECO:0000259" key="7">
    <source>
        <dbReference type="PROSITE" id="PS50016"/>
    </source>
</evidence>
<dbReference type="Pfam" id="PF23209">
    <property type="entry name" value="IDM1_C"/>
    <property type="match status" value="1"/>
</dbReference>
<dbReference type="InterPro" id="IPR032308">
    <property type="entry name" value="TDBD"/>
</dbReference>
<dbReference type="InterPro" id="IPR059153">
    <property type="entry name" value="NSD_PHD-1st"/>
</dbReference>
<dbReference type="InterPro" id="IPR019786">
    <property type="entry name" value="Zinc_finger_PHD-type_CS"/>
</dbReference>
<dbReference type="SUPFAM" id="SSF57903">
    <property type="entry name" value="FYVE/PHD zinc finger"/>
    <property type="match status" value="2"/>
</dbReference>
<evidence type="ECO:0000256" key="4">
    <source>
        <dbReference type="ARBA" id="ARBA00022833"/>
    </source>
</evidence>
<dbReference type="InterPro" id="IPR013083">
    <property type="entry name" value="Znf_RING/FYVE/PHD"/>
</dbReference>
<dbReference type="Proteomes" id="UP001642260">
    <property type="component" value="Unassembled WGS sequence"/>
</dbReference>
<evidence type="ECO:0000256" key="6">
    <source>
        <dbReference type="PROSITE-ProRule" id="PRU00146"/>
    </source>
</evidence>
<keyword evidence="3 6" id="KW-0863">Zinc-finger</keyword>
<evidence type="ECO:0000256" key="2">
    <source>
        <dbReference type="ARBA" id="ARBA00022723"/>
    </source>
</evidence>
<dbReference type="PANTHER" id="PTHR47025:SF28">
    <property type="entry name" value="ACYL-COA N-ACYLTRANSFERASE WITH RING_FYVE_PHD-TYPE ZINC FINGER DOMAIN-CONTAINING PROTEIN"/>
    <property type="match status" value="1"/>
</dbReference>
<comment type="caution">
    <text evidence="8">The sequence shown here is derived from an EMBL/GenBank/DDBJ whole genome shotgun (WGS) entry which is preliminary data.</text>
</comment>
<accession>A0ABC8LV85</accession>
<sequence>MKEEFVPGGGGISSVKRMAADGGERSRIGCKRIKTTLVNGFIVYTRTKRNKLAKANEEDEIRIADSLQELKPSAGVIMNDPIAETNVTESSCVNNTVVESLVERTAMEERLVTTSLAETNINESSCVNNTIVESLVERTDTEERLVTNSLAETNVTRSSCVNNTVVESFLERTETEERLVTGNLAETNVTASSCVNHTVVESLVERTAMEERLVTGSLAEINVAESSCVNNTFVERLVVRTAAQERLVSGSLVEPNITESSCVNDTVVESLVERTDTEECLVTGSLAETNLTESSFFINTVVESLVERTDPEERLVTGSLAEIMAADKFREVDTECGSSCSLVDVVIDDIQFEELLHEAIPVEILPEGSLNFEVGRVGGSYLASKTNRHGSFKRTKKMCKSLLRLKKVNRFVPKDAEVLAESELDGEGLDEQNRSMSLAGIPTVIRKRPDTVRELFETGILDGVSVVYMGTSQSQGFGLRGIITDGGILCSCSSCDWANVITTSQFEIHANKQYKRASQYICFENGKSLLDVLKICRNAPLHSLRAKVLDAVNGASKEKCFTCKRCKGVYPLPSLGHRGLLCLSCSEIENSQANSAATRTPTSTPACITSLAKSRWKITRKRSVSTIKSPLSISPLGNGTQEITRKALRQALVGKALSASTDISSHNRCRSELKMLGQHSVIPKALKSVPLSSSSKKRSCRTTRRDQGLHKLVFEKEGLPDGTELGYYVRGQKLLGGHKMGAGIYCYCCKCEVSPSVFEAHAGWTSRRKPYFYIYTSNGISLHEWAMTFSQGRKYSPNENDDLCVICADGGNLLRCDSCPRAFHIECVSLPSIPRGNWHCKYCEKNSKSETIGEYNVNSSAPDQLEGVDHADQLAGRCIRVVKNMEAETNGCVLCSGSDFCRSGFGPRTIIICDQCEKEYHIGCLSSHNIVDLKELPKGNWFCSMDCTRINSTLQKLLLGGAENISDSSLEIIRMKQGITNVDFVSHLDIRWRLISGKVTSPESRMLLSQALAIFHDCFDPIVDPVSGRNLIPRMVYGKSMQGQDYGGICCAVLTVNATVVSAGLLRVFGREVAELPLVATRMCSREKGYFQLLFSCVEKLLSFLNVESIMVPAAEEAEPLWMNKFGFRKLAPEQLSKYVKVSYQMVRFKGASMLQKPVHSHQITDKKIEAEDNFDLKQPKE</sequence>
<reference evidence="8 9" key="1">
    <citation type="submission" date="2022-03" db="EMBL/GenBank/DDBJ databases">
        <authorList>
            <person name="Macdonald S."/>
            <person name="Ahmed S."/>
            <person name="Newling K."/>
        </authorList>
    </citation>
    <scope>NUCLEOTIDE SEQUENCE [LARGE SCALE GENOMIC DNA]</scope>
</reference>
<dbReference type="CDD" id="cd15539">
    <property type="entry name" value="PHD1_AIRE"/>
    <property type="match status" value="1"/>
</dbReference>
<dbReference type="Gene3D" id="3.30.40.10">
    <property type="entry name" value="Zinc/RING finger domain, C3HC4 (zinc finger)"/>
    <property type="match status" value="2"/>
</dbReference>
<evidence type="ECO:0000256" key="1">
    <source>
        <dbReference type="ARBA" id="ARBA00004123"/>
    </source>
</evidence>
<name>A0ABC8LV85_ERUVS</name>
<feature type="domain" description="PHD-type" evidence="7">
    <location>
        <begin position="801"/>
        <end position="846"/>
    </location>
</feature>
<evidence type="ECO:0000313" key="9">
    <source>
        <dbReference type="Proteomes" id="UP001642260"/>
    </source>
</evidence>
<dbReference type="PANTHER" id="PTHR47025">
    <property type="entry name" value="AUTOIMMUNE REGULATOR"/>
    <property type="match status" value="1"/>
</dbReference>
<proteinExistence type="predicted"/>
<dbReference type="PROSITE" id="PS50016">
    <property type="entry name" value="ZF_PHD_2"/>
    <property type="match status" value="1"/>
</dbReference>
<dbReference type="GO" id="GO:0008270">
    <property type="term" value="F:zinc ion binding"/>
    <property type="evidence" value="ECO:0007669"/>
    <property type="project" value="UniProtKB-KW"/>
</dbReference>
<dbReference type="GO" id="GO:0005634">
    <property type="term" value="C:nucleus"/>
    <property type="evidence" value="ECO:0007669"/>
    <property type="project" value="UniProtKB-SubCell"/>
</dbReference>
<dbReference type="FunFam" id="3.30.40.10:FF:000506">
    <property type="entry name" value="Acyl-CoA N-acyltransferase with RING/FYVE/PHD-type zinc finger domain"/>
    <property type="match status" value="1"/>
</dbReference>
<keyword evidence="4" id="KW-0862">Zinc</keyword>
<dbReference type="InterPro" id="IPR001965">
    <property type="entry name" value="Znf_PHD"/>
</dbReference>
<comment type="subcellular location">
    <subcellularLocation>
        <location evidence="1">Nucleus</location>
    </subcellularLocation>
</comment>
<keyword evidence="2" id="KW-0479">Metal-binding</keyword>
<dbReference type="SMART" id="SM00249">
    <property type="entry name" value="PHD"/>
    <property type="match status" value="2"/>
</dbReference>
<dbReference type="InterPro" id="IPR019787">
    <property type="entry name" value="Znf_PHD-finger"/>
</dbReference>
<evidence type="ECO:0000256" key="5">
    <source>
        <dbReference type="ARBA" id="ARBA00023242"/>
    </source>
</evidence>
<keyword evidence="5" id="KW-0539">Nucleus</keyword>
<dbReference type="EMBL" id="CAKOAT010741820">
    <property type="protein sequence ID" value="CAH8387277.1"/>
    <property type="molecule type" value="Genomic_DNA"/>
</dbReference>
<keyword evidence="9" id="KW-1185">Reference proteome</keyword>